<evidence type="ECO:0000313" key="2">
    <source>
        <dbReference type="EMBL" id="CDF34359.1"/>
    </source>
</evidence>
<dbReference type="RefSeq" id="XP_005714178.1">
    <property type="nucleotide sequence ID" value="XM_005714121.1"/>
</dbReference>
<keyword evidence="3" id="KW-1185">Reference proteome</keyword>
<gene>
    <name evidence="2" type="ORF">CHC_T00002983001</name>
</gene>
<reference evidence="3" key="1">
    <citation type="journal article" date="2013" name="Proc. Natl. Acad. Sci. U.S.A.">
        <title>Genome structure and metabolic features in the red seaweed Chondrus crispus shed light on evolution of the Archaeplastida.</title>
        <authorList>
            <person name="Collen J."/>
            <person name="Porcel B."/>
            <person name="Carre W."/>
            <person name="Ball S.G."/>
            <person name="Chaparro C."/>
            <person name="Tonon T."/>
            <person name="Barbeyron T."/>
            <person name="Michel G."/>
            <person name="Noel B."/>
            <person name="Valentin K."/>
            <person name="Elias M."/>
            <person name="Artiguenave F."/>
            <person name="Arun A."/>
            <person name="Aury J.M."/>
            <person name="Barbosa-Neto J.F."/>
            <person name="Bothwell J.H."/>
            <person name="Bouget F.Y."/>
            <person name="Brillet L."/>
            <person name="Cabello-Hurtado F."/>
            <person name="Capella-Gutierrez S."/>
            <person name="Charrier B."/>
            <person name="Cladiere L."/>
            <person name="Cock J.M."/>
            <person name="Coelho S.M."/>
            <person name="Colleoni C."/>
            <person name="Czjzek M."/>
            <person name="Da Silva C."/>
            <person name="Delage L."/>
            <person name="Denoeud F."/>
            <person name="Deschamps P."/>
            <person name="Dittami S.M."/>
            <person name="Gabaldon T."/>
            <person name="Gachon C.M."/>
            <person name="Groisillier A."/>
            <person name="Herve C."/>
            <person name="Jabbari K."/>
            <person name="Katinka M."/>
            <person name="Kloareg B."/>
            <person name="Kowalczyk N."/>
            <person name="Labadie K."/>
            <person name="Leblanc C."/>
            <person name="Lopez P.J."/>
            <person name="McLachlan D.H."/>
            <person name="Meslet-Cladiere L."/>
            <person name="Moustafa A."/>
            <person name="Nehr Z."/>
            <person name="Nyvall Collen P."/>
            <person name="Panaud O."/>
            <person name="Partensky F."/>
            <person name="Poulain J."/>
            <person name="Rensing S.A."/>
            <person name="Rousvoal S."/>
            <person name="Samson G."/>
            <person name="Symeonidi A."/>
            <person name="Weissenbach J."/>
            <person name="Zambounis A."/>
            <person name="Wincker P."/>
            <person name="Boyen C."/>
        </authorList>
    </citation>
    <scope>NUCLEOTIDE SEQUENCE [LARGE SCALE GENOMIC DNA]</scope>
    <source>
        <strain evidence="3">cv. Stackhouse</strain>
    </source>
</reference>
<dbReference type="KEGG" id="ccp:CHC_T00002983001"/>
<dbReference type="AlphaFoldDB" id="R7Q8K1"/>
<proteinExistence type="predicted"/>
<feature type="compositionally biased region" description="Basic residues" evidence="1">
    <location>
        <begin position="105"/>
        <end position="119"/>
    </location>
</feature>
<evidence type="ECO:0000313" key="3">
    <source>
        <dbReference type="Proteomes" id="UP000012073"/>
    </source>
</evidence>
<evidence type="ECO:0000256" key="1">
    <source>
        <dbReference type="SAM" id="MobiDB-lite"/>
    </source>
</evidence>
<accession>R7Q8K1</accession>
<sequence>MLRKMLLPRACTQKKSWPHMKQIACRLDALEPEMLSPTSLYAREDGATGPVSRYRWSGRIHDCAVTKANTIRRGAVWSPLQPRPRKPPRPPARPCVRGMAVAWRPPKRAHARPRPRQARPARAARAAAHGDRPAADRPPATRWGACAAGARARRGAQNAGGKRGACARQGQGQGRARCAGREGARETRDGCAREGAARRRGVGCSEEKRGGCAERSKVMRLVCKVERVQVGVCRWQ</sequence>
<dbReference type="GeneID" id="17321892"/>
<organism evidence="2 3">
    <name type="scientific">Chondrus crispus</name>
    <name type="common">Carrageen Irish moss</name>
    <name type="synonym">Polymorpha crispa</name>
    <dbReference type="NCBI Taxonomy" id="2769"/>
    <lineage>
        <taxon>Eukaryota</taxon>
        <taxon>Rhodophyta</taxon>
        <taxon>Florideophyceae</taxon>
        <taxon>Rhodymeniophycidae</taxon>
        <taxon>Gigartinales</taxon>
        <taxon>Gigartinaceae</taxon>
        <taxon>Chondrus</taxon>
    </lineage>
</organism>
<dbReference type="Gramene" id="CDF34359">
    <property type="protein sequence ID" value="CDF34359"/>
    <property type="gene ID" value="CHC_T00002983001"/>
</dbReference>
<feature type="region of interest" description="Disordered" evidence="1">
    <location>
        <begin position="155"/>
        <end position="192"/>
    </location>
</feature>
<feature type="region of interest" description="Disordered" evidence="1">
    <location>
        <begin position="105"/>
        <end position="141"/>
    </location>
</feature>
<dbReference type="EMBL" id="HG001687">
    <property type="protein sequence ID" value="CDF34359.1"/>
    <property type="molecule type" value="Genomic_DNA"/>
</dbReference>
<name>R7Q8K1_CHOCR</name>
<protein>
    <submittedName>
        <fullName evidence="2">Uncharacterized protein</fullName>
    </submittedName>
</protein>
<dbReference type="Proteomes" id="UP000012073">
    <property type="component" value="Unassembled WGS sequence"/>
</dbReference>
<feature type="compositionally biased region" description="Low complexity" evidence="1">
    <location>
        <begin position="155"/>
        <end position="177"/>
    </location>
</feature>
<feature type="compositionally biased region" description="Basic and acidic residues" evidence="1">
    <location>
        <begin position="179"/>
        <end position="192"/>
    </location>
</feature>
<feature type="region of interest" description="Disordered" evidence="1">
    <location>
        <begin position="76"/>
        <end position="95"/>
    </location>
</feature>